<comment type="caution">
    <text evidence="2">The sequence shown here is derived from an EMBL/GenBank/DDBJ whole genome shotgun (WGS) entry which is preliminary data.</text>
</comment>
<gene>
    <name evidence="2" type="ORF">KHA91_10380</name>
</gene>
<keyword evidence="3" id="KW-1185">Reference proteome</keyword>
<name>A0A942UUI3_9BACI</name>
<reference evidence="2 3" key="1">
    <citation type="submission" date="2021-05" db="EMBL/GenBank/DDBJ databases">
        <title>Novel Bacillus species.</title>
        <authorList>
            <person name="Liu G."/>
        </authorList>
    </citation>
    <scope>NUCLEOTIDE SEQUENCE [LARGE SCALE GENOMIC DNA]</scope>
    <source>
        <strain evidence="2 3">FJAT-49682</strain>
    </source>
</reference>
<feature type="transmembrane region" description="Helical" evidence="1">
    <location>
        <begin position="12"/>
        <end position="31"/>
    </location>
</feature>
<keyword evidence="1" id="KW-0472">Membrane</keyword>
<proteinExistence type="predicted"/>
<dbReference type="Proteomes" id="UP000676456">
    <property type="component" value="Unassembled WGS sequence"/>
</dbReference>
<dbReference type="EMBL" id="JAGYPN010000002">
    <property type="protein sequence ID" value="MBS4223149.1"/>
    <property type="molecule type" value="Genomic_DNA"/>
</dbReference>
<feature type="transmembrane region" description="Helical" evidence="1">
    <location>
        <begin position="40"/>
        <end position="59"/>
    </location>
</feature>
<organism evidence="2 3">
    <name type="scientific">Lederbergia citrea</name>
    <dbReference type="NCBI Taxonomy" id="2833581"/>
    <lineage>
        <taxon>Bacteria</taxon>
        <taxon>Bacillati</taxon>
        <taxon>Bacillota</taxon>
        <taxon>Bacilli</taxon>
        <taxon>Bacillales</taxon>
        <taxon>Bacillaceae</taxon>
        <taxon>Lederbergia</taxon>
    </lineage>
</organism>
<evidence type="ECO:0000313" key="2">
    <source>
        <dbReference type="EMBL" id="MBS4223149.1"/>
    </source>
</evidence>
<feature type="transmembrane region" description="Helical" evidence="1">
    <location>
        <begin position="71"/>
        <end position="94"/>
    </location>
</feature>
<evidence type="ECO:0000256" key="1">
    <source>
        <dbReference type="SAM" id="Phobius"/>
    </source>
</evidence>
<sequence>MDWVSIGSLTIPASWAAMVLAFLLTFIFLYIRRDKVVADWYGNAIFIFIFTWKLSVVLFQLKLTISNPLNILYFNGGIKGYWLGLAVAIIYTVFKRKSDLERSGYALSWLLTVVFYEAIYGFFIGDSLTLIVIQLIVGIGFLVAVIYKSNQIQLLILFIGVQGLAYSIKNELLSTTMATYFIVTVFIIMIVKAEVRND</sequence>
<keyword evidence="1" id="KW-0812">Transmembrane</keyword>
<evidence type="ECO:0000313" key="3">
    <source>
        <dbReference type="Proteomes" id="UP000676456"/>
    </source>
</evidence>
<feature type="transmembrane region" description="Helical" evidence="1">
    <location>
        <begin position="130"/>
        <end position="147"/>
    </location>
</feature>
<feature type="transmembrane region" description="Helical" evidence="1">
    <location>
        <begin position="106"/>
        <end position="124"/>
    </location>
</feature>
<protein>
    <submittedName>
        <fullName evidence="2">Uncharacterized protein</fullName>
    </submittedName>
</protein>
<feature type="transmembrane region" description="Helical" evidence="1">
    <location>
        <begin position="174"/>
        <end position="191"/>
    </location>
</feature>
<accession>A0A942UUI3</accession>
<dbReference type="AlphaFoldDB" id="A0A942UUI3"/>
<dbReference type="RefSeq" id="WP_213098184.1">
    <property type="nucleotide sequence ID" value="NZ_JAGYPN010000002.1"/>
</dbReference>
<keyword evidence="1" id="KW-1133">Transmembrane helix</keyword>
<feature type="transmembrane region" description="Helical" evidence="1">
    <location>
        <begin position="152"/>
        <end position="168"/>
    </location>
</feature>